<evidence type="ECO:0000256" key="5">
    <source>
        <dbReference type="ARBA" id="ARBA00022692"/>
    </source>
</evidence>
<evidence type="ECO:0000256" key="8">
    <source>
        <dbReference type="ARBA" id="ARBA00022777"/>
    </source>
</evidence>
<reference evidence="20" key="1">
    <citation type="journal article" date="2019" name="Curr. Biol.">
        <title>Genome Sequence of Striga asiatica Provides Insight into the Evolution of Plant Parasitism.</title>
        <authorList>
            <person name="Yoshida S."/>
            <person name="Kim S."/>
            <person name="Wafula E.K."/>
            <person name="Tanskanen J."/>
            <person name="Kim Y.M."/>
            <person name="Honaas L."/>
            <person name="Yang Z."/>
            <person name="Spallek T."/>
            <person name="Conn C.E."/>
            <person name="Ichihashi Y."/>
            <person name="Cheong K."/>
            <person name="Cui S."/>
            <person name="Der J.P."/>
            <person name="Gundlach H."/>
            <person name="Jiao Y."/>
            <person name="Hori C."/>
            <person name="Ishida J.K."/>
            <person name="Kasahara H."/>
            <person name="Kiba T."/>
            <person name="Kim M.S."/>
            <person name="Koo N."/>
            <person name="Laohavisit A."/>
            <person name="Lee Y.H."/>
            <person name="Lumba S."/>
            <person name="McCourt P."/>
            <person name="Mortimer J.C."/>
            <person name="Mutuku J.M."/>
            <person name="Nomura T."/>
            <person name="Sasaki-Sekimoto Y."/>
            <person name="Seto Y."/>
            <person name="Wang Y."/>
            <person name="Wakatake T."/>
            <person name="Sakakibara H."/>
            <person name="Demura T."/>
            <person name="Yamaguchi S."/>
            <person name="Yoneyama K."/>
            <person name="Manabe R.I."/>
            <person name="Nelson D.C."/>
            <person name="Schulman A.H."/>
            <person name="Timko M.P."/>
            <person name="dePamphilis C.W."/>
            <person name="Choi D."/>
            <person name="Shirasu K."/>
        </authorList>
    </citation>
    <scope>NUCLEOTIDE SEQUENCE [LARGE SCALE GENOMIC DNA]</scope>
    <source>
        <strain evidence="20">cv. UVA1</strain>
    </source>
</reference>
<keyword evidence="11 17" id="KW-0472">Membrane</keyword>
<dbReference type="Gene3D" id="3.30.200.20">
    <property type="entry name" value="Phosphorylase Kinase, domain 1"/>
    <property type="match status" value="1"/>
</dbReference>
<comment type="subcellular location">
    <subcellularLocation>
        <location evidence="1">Membrane</location>
        <topology evidence="1">Single-pass type I membrane protein</topology>
    </subcellularLocation>
</comment>
<dbReference type="Gene3D" id="1.10.510.10">
    <property type="entry name" value="Transferase(Phosphotransferase) domain 1"/>
    <property type="match status" value="1"/>
</dbReference>
<keyword evidence="20" id="KW-1185">Reference proteome</keyword>
<name>A0A5A7PRZ4_STRAF</name>
<dbReference type="SMART" id="SM00220">
    <property type="entry name" value="S_TKc"/>
    <property type="match status" value="1"/>
</dbReference>
<accession>A0A5A7PRZ4</accession>
<evidence type="ECO:0000256" key="6">
    <source>
        <dbReference type="ARBA" id="ARBA00022729"/>
    </source>
</evidence>
<evidence type="ECO:0000256" key="3">
    <source>
        <dbReference type="ARBA" id="ARBA00022527"/>
    </source>
</evidence>
<dbReference type="PANTHER" id="PTHR27009">
    <property type="entry name" value="RUST RESISTANCE KINASE LR10-RELATED"/>
    <property type="match status" value="1"/>
</dbReference>
<dbReference type="FunFam" id="3.30.200.20:FF:000178">
    <property type="entry name" value="serine/threonine-protein kinase PBS1-like"/>
    <property type="match status" value="1"/>
</dbReference>
<evidence type="ECO:0000313" key="20">
    <source>
        <dbReference type="Proteomes" id="UP000325081"/>
    </source>
</evidence>
<dbReference type="InterPro" id="IPR011009">
    <property type="entry name" value="Kinase-like_dom_sf"/>
</dbReference>
<comment type="similarity">
    <text evidence="16">Belongs to the protein kinase superfamily.</text>
</comment>
<dbReference type="Pfam" id="PF00069">
    <property type="entry name" value="Pkinase"/>
    <property type="match status" value="1"/>
</dbReference>
<dbReference type="EMBL" id="BKCP01004984">
    <property type="protein sequence ID" value="GER35580.1"/>
    <property type="molecule type" value="Genomic_DNA"/>
</dbReference>
<protein>
    <recommendedName>
        <fullName evidence="2">non-specific serine/threonine protein kinase</fullName>
        <ecNumber evidence="2">2.7.11.1</ecNumber>
    </recommendedName>
</protein>
<comment type="caution">
    <text evidence="19">The sequence shown here is derived from an EMBL/GenBank/DDBJ whole genome shotgun (WGS) entry which is preliminary data.</text>
</comment>
<evidence type="ECO:0000256" key="13">
    <source>
        <dbReference type="ARBA" id="ARBA00047899"/>
    </source>
</evidence>
<comment type="catalytic activity">
    <reaction evidence="14">
        <text>L-seryl-[protein] + ATP = O-phospho-L-seryl-[protein] + ADP + H(+)</text>
        <dbReference type="Rhea" id="RHEA:17989"/>
        <dbReference type="Rhea" id="RHEA-COMP:9863"/>
        <dbReference type="Rhea" id="RHEA-COMP:11604"/>
        <dbReference type="ChEBI" id="CHEBI:15378"/>
        <dbReference type="ChEBI" id="CHEBI:29999"/>
        <dbReference type="ChEBI" id="CHEBI:30616"/>
        <dbReference type="ChEBI" id="CHEBI:83421"/>
        <dbReference type="ChEBI" id="CHEBI:456216"/>
        <dbReference type="EC" id="2.7.11.1"/>
    </reaction>
</comment>
<dbReference type="PROSITE" id="PS00107">
    <property type="entry name" value="PROTEIN_KINASE_ATP"/>
    <property type="match status" value="1"/>
</dbReference>
<comment type="catalytic activity">
    <reaction evidence="13">
        <text>L-threonyl-[protein] + ATP = O-phospho-L-threonyl-[protein] + ADP + H(+)</text>
        <dbReference type="Rhea" id="RHEA:46608"/>
        <dbReference type="Rhea" id="RHEA-COMP:11060"/>
        <dbReference type="Rhea" id="RHEA-COMP:11605"/>
        <dbReference type="ChEBI" id="CHEBI:15378"/>
        <dbReference type="ChEBI" id="CHEBI:30013"/>
        <dbReference type="ChEBI" id="CHEBI:30616"/>
        <dbReference type="ChEBI" id="CHEBI:61977"/>
        <dbReference type="ChEBI" id="CHEBI:456216"/>
        <dbReference type="EC" id="2.7.11.1"/>
    </reaction>
</comment>
<evidence type="ECO:0000256" key="10">
    <source>
        <dbReference type="ARBA" id="ARBA00022989"/>
    </source>
</evidence>
<keyword evidence="7 15" id="KW-0547">Nucleotide-binding</keyword>
<feature type="binding site" evidence="15">
    <location>
        <position position="99"/>
    </location>
    <ligand>
        <name>ATP</name>
        <dbReference type="ChEBI" id="CHEBI:30616"/>
    </ligand>
</feature>
<organism evidence="19 20">
    <name type="scientific">Striga asiatica</name>
    <name type="common">Asiatic witchweed</name>
    <name type="synonym">Buchnera asiatica</name>
    <dbReference type="NCBI Taxonomy" id="4170"/>
    <lineage>
        <taxon>Eukaryota</taxon>
        <taxon>Viridiplantae</taxon>
        <taxon>Streptophyta</taxon>
        <taxon>Embryophyta</taxon>
        <taxon>Tracheophyta</taxon>
        <taxon>Spermatophyta</taxon>
        <taxon>Magnoliopsida</taxon>
        <taxon>eudicotyledons</taxon>
        <taxon>Gunneridae</taxon>
        <taxon>Pentapetalae</taxon>
        <taxon>asterids</taxon>
        <taxon>lamiids</taxon>
        <taxon>Lamiales</taxon>
        <taxon>Orobanchaceae</taxon>
        <taxon>Buchnereae</taxon>
        <taxon>Striga</taxon>
    </lineage>
</organism>
<dbReference type="InterPro" id="IPR045874">
    <property type="entry name" value="LRK10/LRL21-25-like"/>
</dbReference>
<evidence type="ECO:0000256" key="9">
    <source>
        <dbReference type="ARBA" id="ARBA00022840"/>
    </source>
</evidence>
<evidence type="ECO:0000313" key="19">
    <source>
        <dbReference type="EMBL" id="GER35580.1"/>
    </source>
</evidence>
<dbReference type="SUPFAM" id="SSF56112">
    <property type="entry name" value="Protein kinase-like (PK-like)"/>
    <property type="match status" value="1"/>
</dbReference>
<keyword evidence="10 17" id="KW-1133">Transmembrane helix</keyword>
<evidence type="ECO:0000256" key="4">
    <source>
        <dbReference type="ARBA" id="ARBA00022679"/>
    </source>
</evidence>
<gene>
    <name evidence="19" type="ORF">STAS_11870</name>
</gene>
<dbReference type="GO" id="GO:0016020">
    <property type="term" value="C:membrane"/>
    <property type="evidence" value="ECO:0007669"/>
    <property type="project" value="UniProtKB-SubCell"/>
</dbReference>
<feature type="transmembrane region" description="Helical" evidence="17">
    <location>
        <begin position="12"/>
        <end position="32"/>
    </location>
</feature>
<dbReference type="Proteomes" id="UP000325081">
    <property type="component" value="Unassembled WGS sequence"/>
</dbReference>
<evidence type="ECO:0000256" key="12">
    <source>
        <dbReference type="ARBA" id="ARBA00023180"/>
    </source>
</evidence>
<evidence type="ECO:0000259" key="18">
    <source>
        <dbReference type="PROSITE" id="PS50011"/>
    </source>
</evidence>
<dbReference type="PROSITE" id="PS00108">
    <property type="entry name" value="PROTEIN_KINASE_ST"/>
    <property type="match status" value="1"/>
</dbReference>
<keyword evidence="8 19" id="KW-0418">Kinase</keyword>
<keyword evidence="3 16" id="KW-0723">Serine/threonine-protein kinase</keyword>
<keyword evidence="4" id="KW-0808">Transferase</keyword>
<sequence length="260" mass="28911">MNSVAPHLAQHCSCVSLGLGVLVLSSFIIFYIKRSHNQDPESNEDIDKVVLGHGSLAPKRYGYKEIKKITKSFSDKLGQGGYGTVYKGKLPDGQLVAVKVLTETGDNAQDFISEVSSISKTSHVNIVNLLGFCYKRNKRALVYEFMPNKSLDNFISNNASPVVEWEKLFEIALGVGRGLEYLHRGCNTRIVHFDIKPQNILLDEELSPKISDFGIANLFKKKQSIKSKLGPEGLLGTLLQKYSLEVLESFPINQMSTVME</sequence>
<dbReference type="GO" id="GO:0005524">
    <property type="term" value="F:ATP binding"/>
    <property type="evidence" value="ECO:0007669"/>
    <property type="project" value="UniProtKB-UniRule"/>
</dbReference>
<keyword evidence="6" id="KW-0732">Signal</keyword>
<dbReference type="GO" id="GO:0004674">
    <property type="term" value="F:protein serine/threonine kinase activity"/>
    <property type="evidence" value="ECO:0007669"/>
    <property type="project" value="UniProtKB-KW"/>
</dbReference>
<dbReference type="EC" id="2.7.11.1" evidence="2"/>
<evidence type="ECO:0000256" key="7">
    <source>
        <dbReference type="ARBA" id="ARBA00022741"/>
    </source>
</evidence>
<evidence type="ECO:0000256" key="1">
    <source>
        <dbReference type="ARBA" id="ARBA00004479"/>
    </source>
</evidence>
<keyword evidence="12" id="KW-0325">Glycoprotein</keyword>
<evidence type="ECO:0000256" key="14">
    <source>
        <dbReference type="ARBA" id="ARBA00048679"/>
    </source>
</evidence>
<dbReference type="FunFam" id="1.10.510.10:FF:001023">
    <property type="entry name" value="Os07g0541700 protein"/>
    <property type="match status" value="1"/>
</dbReference>
<dbReference type="OrthoDB" id="1089752at2759"/>
<dbReference type="InterPro" id="IPR008271">
    <property type="entry name" value="Ser/Thr_kinase_AS"/>
</dbReference>
<feature type="domain" description="Protein kinase" evidence="18">
    <location>
        <begin position="71"/>
        <end position="260"/>
    </location>
</feature>
<evidence type="ECO:0000256" key="17">
    <source>
        <dbReference type="SAM" id="Phobius"/>
    </source>
</evidence>
<dbReference type="PROSITE" id="PS50011">
    <property type="entry name" value="PROTEIN_KINASE_DOM"/>
    <property type="match status" value="1"/>
</dbReference>
<keyword evidence="9 15" id="KW-0067">ATP-binding</keyword>
<keyword evidence="5 17" id="KW-0812">Transmembrane</keyword>
<dbReference type="AlphaFoldDB" id="A0A5A7PRZ4"/>
<evidence type="ECO:0000256" key="15">
    <source>
        <dbReference type="PROSITE-ProRule" id="PRU10141"/>
    </source>
</evidence>
<evidence type="ECO:0000256" key="11">
    <source>
        <dbReference type="ARBA" id="ARBA00023136"/>
    </source>
</evidence>
<evidence type="ECO:0000256" key="2">
    <source>
        <dbReference type="ARBA" id="ARBA00012513"/>
    </source>
</evidence>
<dbReference type="InterPro" id="IPR000719">
    <property type="entry name" value="Prot_kinase_dom"/>
</dbReference>
<dbReference type="InterPro" id="IPR017441">
    <property type="entry name" value="Protein_kinase_ATP_BS"/>
</dbReference>
<evidence type="ECO:0000256" key="16">
    <source>
        <dbReference type="RuleBase" id="RU000304"/>
    </source>
</evidence>
<proteinExistence type="inferred from homology"/>